<feature type="domain" description="LysM" evidence="1">
    <location>
        <begin position="61"/>
        <end position="105"/>
    </location>
</feature>
<sequence length="195" mass="20352">MFLPLFRVAAPVMLGAAVLGACAGSSSGTETTLSPNATAWRTVPPVLATAIPTSLSIANVQYTAKQGDYANSIASIAGGGCSGAEILASNPGVTTINAGDIINVPANCLGPGVTEDILNGTVIPETSTPKEDKTTTTAEETYNTYVVKSGDFWIRISRRTGCTYRQLKAANPGVTKLFPKQELKVPRSCDTRKDQ</sequence>
<feature type="domain" description="LysM" evidence="1">
    <location>
        <begin position="144"/>
        <end position="186"/>
    </location>
</feature>
<dbReference type="CDD" id="cd00118">
    <property type="entry name" value="LysM"/>
    <property type="match status" value="1"/>
</dbReference>
<name>A0A6J6ZBD2_9ZZZZ</name>
<evidence type="ECO:0000259" key="1">
    <source>
        <dbReference type="SMART" id="SM00257"/>
    </source>
</evidence>
<dbReference type="SMART" id="SM00257">
    <property type="entry name" value="LysM"/>
    <property type="match status" value="2"/>
</dbReference>
<dbReference type="InterPro" id="IPR018392">
    <property type="entry name" value="LysM"/>
</dbReference>
<gene>
    <name evidence="2" type="ORF">UFOPK3001_02075</name>
</gene>
<dbReference type="InterPro" id="IPR036779">
    <property type="entry name" value="LysM_dom_sf"/>
</dbReference>
<dbReference type="Gene3D" id="3.10.350.10">
    <property type="entry name" value="LysM domain"/>
    <property type="match status" value="1"/>
</dbReference>
<proteinExistence type="predicted"/>
<dbReference type="EMBL" id="CAFAAJ010000170">
    <property type="protein sequence ID" value="CAB4818849.1"/>
    <property type="molecule type" value="Genomic_DNA"/>
</dbReference>
<dbReference type="Pfam" id="PF01476">
    <property type="entry name" value="LysM"/>
    <property type="match status" value="1"/>
</dbReference>
<dbReference type="AlphaFoldDB" id="A0A6J6ZBD2"/>
<accession>A0A6J6ZBD2</accession>
<protein>
    <submittedName>
        <fullName evidence="2">Unannotated protein</fullName>
    </submittedName>
</protein>
<dbReference type="SUPFAM" id="SSF54106">
    <property type="entry name" value="LysM domain"/>
    <property type="match status" value="1"/>
</dbReference>
<reference evidence="2" key="1">
    <citation type="submission" date="2020-05" db="EMBL/GenBank/DDBJ databases">
        <authorList>
            <person name="Chiriac C."/>
            <person name="Salcher M."/>
            <person name="Ghai R."/>
            <person name="Kavagutti S V."/>
        </authorList>
    </citation>
    <scope>NUCLEOTIDE SEQUENCE</scope>
</reference>
<evidence type="ECO:0000313" key="2">
    <source>
        <dbReference type="EMBL" id="CAB4818849.1"/>
    </source>
</evidence>
<dbReference type="PROSITE" id="PS51257">
    <property type="entry name" value="PROKAR_LIPOPROTEIN"/>
    <property type="match status" value="1"/>
</dbReference>
<organism evidence="2">
    <name type="scientific">freshwater metagenome</name>
    <dbReference type="NCBI Taxonomy" id="449393"/>
    <lineage>
        <taxon>unclassified sequences</taxon>
        <taxon>metagenomes</taxon>
        <taxon>ecological metagenomes</taxon>
    </lineage>
</organism>